<evidence type="ECO:0000313" key="5">
    <source>
        <dbReference type="Proteomes" id="UP001500752"/>
    </source>
</evidence>
<comment type="caution">
    <text evidence="4">The sequence shown here is derived from an EMBL/GenBank/DDBJ whole genome shotgun (WGS) entry which is preliminary data.</text>
</comment>
<dbReference type="InterPro" id="IPR002347">
    <property type="entry name" value="SDR_fam"/>
</dbReference>
<accession>A0ABP7CYP4</accession>
<gene>
    <name evidence="4" type="ORF">GCM10023081_39160</name>
</gene>
<dbReference type="NCBIfam" id="NF005559">
    <property type="entry name" value="PRK07231.1"/>
    <property type="match status" value="1"/>
</dbReference>
<dbReference type="RefSeq" id="WP_345153524.1">
    <property type="nucleotide sequence ID" value="NZ_BAABEO010000026.1"/>
</dbReference>
<dbReference type="InterPro" id="IPR036291">
    <property type="entry name" value="NAD(P)-bd_dom_sf"/>
</dbReference>
<dbReference type="InterPro" id="IPR057326">
    <property type="entry name" value="KR_dom"/>
</dbReference>
<dbReference type="PANTHER" id="PTHR42760">
    <property type="entry name" value="SHORT-CHAIN DEHYDROGENASES/REDUCTASES FAMILY MEMBER"/>
    <property type="match status" value="1"/>
</dbReference>
<reference evidence="5" key="1">
    <citation type="journal article" date="2019" name="Int. J. Syst. Evol. Microbiol.">
        <title>The Global Catalogue of Microorganisms (GCM) 10K type strain sequencing project: providing services to taxonomists for standard genome sequencing and annotation.</title>
        <authorList>
            <consortium name="The Broad Institute Genomics Platform"/>
            <consortium name="The Broad Institute Genome Sequencing Center for Infectious Disease"/>
            <person name="Wu L."/>
            <person name="Ma J."/>
        </authorList>
    </citation>
    <scope>NUCLEOTIDE SEQUENCE [LARGE SCALE GENOMIC DNA]</scope>
    <source>
        <strain evidence="5">JCM 30742</strain>
    </source>
</reference>
<dbReference type="PROSITE" id="PS00061">
    <property type="entry name" value="ADH_SHORT"/>
    <property type="match status" value="1"/>
</dbReference>
<dbReference type="PRINTS" id="PR00081">
    <property type="entry name" value="GDHRDH"/>
</dbReference>
<evidence type="ECO:0000259" key="3">
    <source>
        <dbReference type="SMART" id="SM00822"/>
    </source>
</evidence>
<keyword evidence="5" id="KW-1185">Reference proteome</keyword>
<dbReference type="Gene3D" id="3.40.50.720">
    <property type="entry name" value="NAD(P)-binding Rossmann-like Domain"/>
    <property type="match status" value="1"/>
</dbReference>
<protein>
    <submittedName>
        <fullName evidence="4">Glucose 1-dehydrogenase</fullName>
    </submittedName>
</protein>
<dbReference type="EMBL" id="BAABEO010000026">
    <property type="protein sequence ID" value="GAA3698420.1"/>
    <property type="molecule type" value="Genomic_DNA"/>
</dbReference>
<organism evidence="4 5">
    <name type="scientific">Arthrobacter ginkgonis</name>
    <dbReference type="NCBI Taxonomy" id="1630594"/>
    <lineage>
        <taxon>Bacteria</taxon>
        <taxon>Bacillati</taxon>
        <taxon>Actinomycetota</taxon>
        <taxon>Actinomycetes</taxon>
        <taxon>Micrococcales</taxon>
        <taxon>Micrococcaceae</taxon>
        <taxon>Arthrobacter</taxon>
    </lineage>
</organism>
<evidence type="ECO:0000313" key="4">
    <source>
        <dbReference type="EMBL" id="GAA3698420.1"/>
    </source>
</evidence>
<dbReference type="Proteomes" id="UP001500752">
    <property type="component" value="Unassembled WGS sequence"/>
</dbReference>
<name>A0ABP7CYP4_9MICC</name>
<proteinExistence type="inferred from homology"/>
<dbReference type="PRINTS" id="PR00080">
    <property type="entry name" value="SDRFAMILY"/>
</dbReference>
<sequence length="272" mass="28434">MRESRATPPNRGSTTTILDKFRLDGKVAVVTGANRGLGRSIATALAEAGACVGLAARSVASLETQAATLAEAGYLHATARCDVTDPESIQAAVVSIEEDLGPIDIWVNNAGITYWGPTLDADPQAGWHHVLDTNAGGVFNCSQVVGRKMAERGAGTIVNVGSISGLIVNKPQWQAAYNASKAAVHHLTRSLAVELAPAGVRVNALAPGYIATDMVSDMFETPEYKEEWIDRVPLRRAADPAEISSAAVFLASDAASFMTGSVLVVDGGYTLT</sequence>
<dbReference type="Pfam" id="PF13561">
    <property type="entry name" value="adh_short_C2"/>
    <property type="match status" value="1"/>
</dbReference>
<dbReference type="SUPFAM" id="SSF51735">
    <property type="entry name" value="NAD(P)-binding Rossmann-fold domains"/>
    <property type="match status" value="1"/>
</dbReference>
<evidence type="ECO:0000256" key="2">
    <source>
        <dbReference type="ARBA" id="ARBA00023002"/>
    </source>
</evidence>
<keyword evidence="2" id="KW-0560">Oxidoreductase</keyword>
<feature type="domain" description="Ketoreductase" evidence="3">
    <location>
        <begin position="26"/>
        <end position="208"/>
    </location>
</feature>
<dbReference type="SMART" id="SM00822">
    <property type="entry name" value="PKS_KR"/>
    <property type="match status" value="1"/>
</dbReference>
<dbReference type="PANTHER" id="PTHR42760:SF115">
    <property type="entry name" value="3-OXOACYL-[ACYL-CARRIER-PROTEIN] REDUCTASE FABG"/>
    <property type="match status" value="1"/>
</dbReference>
<comment type="similarity">
    <text evidence="1">Belongs to the short-chain dehydrogenases/reductases (SDR) family.</text>
</comment>
<evidence type="ECO:0000256" key="1">
    <source>
        <dbReference type="ARBA" id="ARBA00006484"/>
    </source>
</evidence>
<dbReference type="InterPro" id="IPR020904">
    <property type="entry name" value="Sc_DH/Rdtase_CS"/>
</dbReference>